<dbReference type="AlphaFoldDB" id="A0A8T2S5N2"/>
<organism evidence="2 3">
    <name type="scientific">Ceratopteris richardii</name>
    <name type="common">Triangle waterfern</name>
    <dbReference type="NCBI Taxonomy" id="49495"/>
    <lineage>
        <taxon>Eukaryota</taxon>
        <taxon>Viridiplantae</taxon>
        <taxon>Streptophyta</taxon>
        <taxon>Embryophyta</taxon>
        <taxon>Tracheophyta</taxon>
        <taxon>Polypodiopsida</taxon>
        <taxon>Polypodiidae</taxon>
        <taxon>Polypodiales</taxon>
        <taxon>Pteridineae</taxon>
        <taxon>Pteridaceae</taxon>
        <taxon>Parkerioideae</taxon>
        <taxon>Ceratopteris</taxon>
    </lineage>
</organism>
<proteinExistence type="predicted"/>
<evidence type="ECO:0000313" key="3">
    <source>
        <dbReference type="Proteomes" id="UP000825935"/>
    </source>
</evidence>
<keyword evidence="3" id="KW-1185">Reference proteome</keyword>
<feature type="region of interest" description="Disordered" evidence="1">
    <location>
        <begin position="67"/>
        <end position="124"/>
    </location>
</feature>
<evidence type="ECO:0000313" key="2">
    <source>
        <dbReference type="EMBL" id="KAH7307455.1"/>
    </source>
</evidence>
<evidence type="ECO:0000256" key="1">
    <source>
        <dbReference type="SAM" id="MobiDB-lite"/>
    </source>
</evidence>
<accession>A0A8T2S5N2</accession>
<protein>
    <submittedName>
        <fullName evidence="2">Uncharacterized protein</fullName>
    </submittedName>
</protein>
<name>A0A8T2S5N2_CERRI</name>
<dbReference type="EMBL" id="CM035427">
    <property type="protein sequence ID" value="KAH7307455.1"/>
    <property type="molecule type" value="Genomic_DNA"/>
</dbReference>
<reference evidence="2" key="1">
    <citation type="submission" date="2021-08" db="EMBL/GenBank/DDBJ databases">
        <title>WGS assembly of Ceratopteris richardii.</title>
        <authorList>
            <person name="Marchant D.B."/>
            <person name="Chen G."/>
            <person name="Jenkins J."/>
            <person name="Shu S."/>
            <person name="Leebens-Mack J."/>
            <person name="Grimwood J."/>
            <person name="Schmutz J."/>
            <person name="Soltis P."/>
            <person name="Soltis D."/>
            <person name="Chen Z.-H."/>
        </authorList>
    </citation>
    <scope>NUCLEOTIDE SEQUENCE</scope>
    <source>
        <strain evidence="2">Whitten #5841</strain>
        <tissue evidence="2">Leaf</tissue>
    </source>
</reference>
<comment type="caution">
    <text evidence="2">The sequence shown here is derived from an EMBL/GenBank/DDBJ whole genome shotgun (WGS) entry which is preliminary data.</text>
</comment>
<sequence>MRILSINDMPNRSLPCVGCTFVSRYTDVQIMKPGNIYHPTKPKVTRICSEVSLLIGAGGEEDKWIHMKMEKKKRKRRRRSKRRWRSIRRMRSSMSSRMKKRGRSRRGRRSKRRRGEEEEERREV</sequence>
<gene>
    <name evidence="2" type="ORF">KP509_22G059900</name>
</gene>
<dbReference type="Proteomes" id="UP000825935">
    <property type="component" value="Chromosome 22"/>
</dbReference>
<feature type="compositionally biased region" description="Basic residues" evidence="1">
    <location>
        <begin position="69"/>
        <end position="113"/>
    </location>
</feature>